<proteinExistence type="predicted"/>
<protein>
    <submittedName>
        <fullName evidence="2">Uncharacterized protein</fullName>
    </submittedName>
</protein>
<feature type="compositionally biased region" description="Basic residues" evidence="1">
    <location>
        <begin position="150"/>
        <end position="159"/>
    </location>
</feature>
<evidence type="ECO:0000313" key="2">
    <source>
        <dbReference type="EMBL" id="KAG5638502.1"/>
    </source>
</evidence>
<evidence type="ECO:0000313" key="3">
    <source>
        <dbReference type="Proteomes" id="UP000717328"/>
    </source>
</evidence>
<feature type="compositionally biased region" description="Polar residues" evidence="1">
    <location>
        <begin position="1"/>
        <end position="15"/>
    </location>
</feature>
<evidence type="ECO:0000256" key="1">
    <source>
        <dbReference type="SAM" id="MobiDB-lite"/>
    </source>
</evidence>
<feature type="compositionally biased region" description="Low complexity" evidence="1">
    <location>
        <begin position="25"/>
        <end position="36"/>
    </location>
</feature>
<organism evidence="2 3">
    <name type="scientific">Sphagnurus paluster</name>
    <dbReference type="NCBI Taxonomy" id="117069"/>
    <lineage>
        <taxon>Eukaryota</taxon>
        <taxon>Fungi</taxon>
        <taxon>Dikarya</taxon>
        <taxon>Basidiomycota</taxon>
        <taxon>Agaricomycotina</taxon>
        <taxon>Agaricomycetes</taxon>
        <taxon>Agaricomycetidae</taxon>
        <taxon>Agaricales</taxon>
        <taxon>Tricholomatineae</taxon>
        <taxon>Lyophyllaceae</taxon>
        <taxon>Sphagnurus</taxon>
    </lineage>
</organism>
<name>A0A9P7G100_9AGAR</name>
<accession>A0A9P7G100</accession>
<dbReference type="Proteomes" id="UP000717328">
    <property type="component" value="Unassembled WGS sequence"/>
</dbReference>
<dbReference type="EMBL" id="JABCKI010005759">
    <property type="protein sequence ID" value="KAG5638502.1"/>
    <property type="molecule type" value="Genomic_DNA"/>
</dbReference>
<keyword evidence="3" id="KW-1185">Reference proteome</keyword>
<gene>
    <name evidence="2" type="ORF">H0H81_012307</name>
</gene>
<feature type="region of interest" description="Disordered" evidence="1">
    <location>
        <begin position="1"/>
        <end position="54"/>
    </location>
</feature>
<reference evidence="2" key="1">
    <citation type="submission" date="2021-02" db="EMBL/GenBank/DDBJ databases">
        <authorList>
            <person name="Nieuwenhuis M."/>
            <person name="Van De Peppel L.J.J."/>
        </authorList>
    </citation>
    <scope>NUCLEOTIDE SEQUENCE</scope>
    <source>
        <strain evidence="2">D49</strain>
    </source>
</reference>
<reference evidence="2" key="2">
    <citation type="submission" date="2021-10" db="EMBL/GenBank/DDBJ databases">
        <title>Phylogenomics reveals ancestral predisposition of the termite-cultivated fungus Termitomyces towards a domesticated lifestyle.</title>
        <authorList>
            <person name="Auxier B."/>
            <person name="Grum-Grzhimaylo A."/>
            <person name="Cardenas M.E."/>
            <person name="Lodge J.D."/>
            <person name="Laessoe T."/>
            <person name="Pedersen O."/>
            <person name="Smith M.E."/>
            <person name="Kuyper T.W."/>
            <person name="Franco-Molano E.A."/>
            <person name="Baroni T.J."/>
            <person name="Aanen D.K."/>
        </authorList>
    </citation>
    <scope>NUCLEOTIDE SEQUENCE</scope>
    <source>
        <strain evidence="2">D49</strain>
    </source>
</reference>
<comment type="caution">
    <text evidence="2">The sequence shown here is derived from an EMBL/GenBank/DDBJ whole genome shotgun (WGS) entry which is preliminary data.</text>
</comment>
<feature type="compositionally biased region" description="Polar residues" evidence="1">
    <location>
        <begin position="164"/>
        <end position="183"/>
    </location>
</feature>
<feature type="region of interest" description="Disordered" evidence="1">
    <location>
        <begin position="120"/>
        <end position="187"/>
    </location>
</feature>
<feature type="compositionally biased region" description="Basic and acidic residues" evidence="1">
    <location>
        <begin position="122"/>
        <end position="149"/>
    </location>
</feature>
<sequence>MSETRLPQNILTEASSPREILKPISNAPHAPTSPSATVPPPASKGKSKAIPASPTLKVPCPRVIIAAYTPHDHETLAALEALPLRHRLKGLNRPASQRVDVQTRLPVRLRKVAHQEFLAQKKAQEEAQRRAQEEEKEAHEKRIREAEFKRARREARSKRLNAAPTRTSSRIKTRVSNGPSSGTGVEPDIHIETVPTVQEGGAATEENSLPQDSVVVEAKVVEEVLAINPQGRLLIIIPKRKRDALEVEERRSRRLTLAAATTAAFEEGGPPAAKKARRR</sequence>
<dbReference type="AlphaFoldDB" id="A0A9P7G100"/>